<organism evidence="2 3">
    <name type="scientific">Chroomonas mesostigmatica CCMP1168</name>
    <dbReference type="NCBI Taxonomy" id="1195612"/>
    <lineage>
        <taxon>Eukaryota</taxon>
        <taxon>Cryptophyceae</taxon>
        <taxon>Pyrenomonadales</taxon>
        <taxon>Chroomonadaceae</taxon>
        <taxon>Chroomonas</taxon>
    </lineage>
</organism>
<evidence type="ECO:0000313" key="3">
    <source>
        <dbReference type="Proteomes" id="UP000243348"/>
    </source>
</evidence>
<keyword evidence="1" id="KW-1133">Transmembrane helix</keyword>
<geneLocation type="nucleomorph" evidence="2"/>
<sequence length="415" mass="51331">MLKKKNLPLQFFRWVKNFLKQIKKKKCNEIKKKKIFTKKNSIIFDFFFLKKEIFCKKKNLIKLLQIFLKNISSKPGWSTFFLFHNFLCTNFPERCFFSFSTFFVYKDFHFLKKSFFLESWIKIFFTVYIVLVKKILQIKTLKILKKAIVQMFDSKFIHPDLEFQLFKFITQNFLNKKNNWKFFNYFFFFIQRFICVTSRILGEILSVSTLLKFDIFFLMEKKSQKRKNFFSFKIHNFSFDYRACFFVMKKLNQKYKSNSYFGNKIKTYIKFFFNFFFHKKKLPKKLLKKTSCFLEKKNKFFFIFFFLVIFSTKFITKYPQKCPNYKQKFFFLENFFIDPFSINLIKISNKELVLINILIISNNKKFFKKKKNHYFDFDGARKILYKKKKIKIFFLLNKKIEEKKKDKKKTKNKER</sequence>
<keyword evidence="1" id="KW-0812">Transmembrane</keyword>
<feature type="transmembrane region" description="Helical" evidence="1">
    <location>
        <begin position="298"/>
        <end position="316"/>
    </location>
</feature>
<dbReference type="AlphaFoldDB" id="J7G7Y8"/>
<gene>
    <name evidence="2" type="ORF">CMESO_240</name>
</gene>
<keyword evidence="1" id="KW-0472">Membrane</keyword>
<proteinExistence type="predicted"/>
<evidence type="ECO:0000256" key="1">
    <source>
        <dbReference type="SAM" id="Phobius"/>
    </source>
</evidence>
<evidence type="ECO:0000313" key="2">
    <source>
        <dbReference type="EMBL" id="AFP65413.1"/>
    </source>
</evidence>
<protein>
    <submittedName>
        <fullName evidence="2">Uncharacterized protein</fullName>
    </submittedName>
</protein>
<dbReference type="Proteomes" id="UP000243348">
    <property type="component" value="Nucleomorph 2"/>
</dbReference>
<name>J7G7Y8_9CRYP</name>
<feature type="transmembrane region" description="Helical" evidence="1">
    <location>
        <begin position="119"/>
        <end position="136"/>
    </location>
</feature>
<keyword evidence="2" id="KW-0542">Nucleomorph</keyword>
<reference evidence="2 3" key="1">
    <citation type="journal article" date="2012" name="Genome Biol. Evol.">
        <title>Nucleomorph genome sequence of the cryptophyte alga Chroomonas mesostigmatica CCMP1168 reveals lineage-specific gene loss and genome complexity.</title>
        <authorList>
            <person name="Moore C.E."/>
            <person name="Curtis B."/>
            <person name="Mills T."/>
            <person name="Tanifuji G."/>
            <person name="Archibald J.M."/>
        </authorList>
    </citation>
    <scope>NUCLEOTIDE SEQUENCE [LARGE SCALE GENOMIC DNA]</scope>
    <source>
        <strain evidence="2 3">CCMP1168</strain>
    </source>
</reference>
<dbReference type="EMBL" id="CP003681">
    <property type="protein sequence ID" value="AFP65413.1"/>
    <property type="molecule type" value="Genomic_DNA"/>
</dbReference>
<accession>J7G7Y8</accession>